<comment type="similarity">
    <text evidence="2">Belongs to the OmpP1/FadL family.</text>
</comment>
<dbReference type="PANTHER" id="PTHR35093:SF8">
    <property type="entry name" value="OUTER MEMBRANE PROTEIN NMB0088-RELATED"/>
    <property type="match status" value="1"/>
</dbReference>
<dbReference type="OrthoDB" id="19849at2"/>
<evidence type="ECO:0000256" key="8">
    <source>
        <dbReference type="SAM" id="SignalP"/>
    </source>
</evidence>
<evidence type="ECO:0000256" key="5">
    <source>
        <dbReference type="ARBA" id="ARBA00022729"/>
    </source>
</evidence>
<reference evidence="10" key="1">
    <citation type="submission" date="2017-01" db="EMBL/GenBank/DDBJ databases">
        <authorList>
            <person name="Wolfgang W.J."/>
            <person name="Cole J."/>
            <person name="Wroblewski D."/>
            <person name="Mcginnis J."/>
            <person name="Musser K.A."/>
        </authorList>
    </citation>
    <scope>NUCLEOTIDE SEQUENCE [LARGE SCALE GENOMIC DNA]</scope>
    <source>
        <strain evidence="10">DSM 19151</strain>
    </source>
</reference>
<evidence type="ECO:0008006" key="11">
    <source>
        <dbReference type="Google" id="ProtNLM"/>
    </source>
</evidence>
<organism evidence="9 10">
    <name type="scientific">Neisseria dentiae</name>
    <dbReference type="NCBI Taxonomy" id="194197"/>
    <lineage>
        <taxon>Bacteria</taxon>
        <taxon>Pseudomonadati</taxon>
        <taxon>Pseudomonadota</taxon>
        <taxon>Betaproteobacteria</taxon>
        <taxon>Neisseriales</taxon>
        <taxon>Neisseriaceae</taxon>
        <taxon>Neisseria</taxon>
    </lineage>
</organism>
<evidence type="ECO:0000256" key="1">
    <source>
        <dbReference type="ARBA" id="ARBA00004571"/>
    </source>
</evidence>
<dbReference type="PANTHER" id="PTHR35093">
    <property type="entry name" value="OUTER MEMBRANE PROTEIN NMB0088-RELATED"/>
    <property type="match status" value="1"/>
</dbReference>
<keyword evidence="7" id="KW-0998">Cell outer membrane</keyword>
<evidence type="ECO:0000256" key="4">
    <source>
        <dbReference type="ARBA" id="ARBA00022692"/>
    </source>
</evidence>
<dbReference type="GO" id="GO:0009279">
    <property type="term" value="C:cell outer membrane"/>
    <property type="evidence" value="ECO:0007669"/>
    <property type="project" value="UniProtKB-SubCell"/>
</dbReference>
<dbReference type="GO" id="GO:0015483">
    <property type="term" value="F:long-chain fatty acid transporting porin activity"/>
    <property type="evidence" value="ECO:0007669"/>
    <property type="project" value="TreeGrafter"/>
</dbReference>
<dbReference type="Gene3D" id="2.40.160.60">
    <property type="entry name" value="Outer membrane protein transport protein (OMPP1/FadL/TodX)"/>
    <property type="match status" value="1"/>
</dbReference>
<dbReference type="Pfam" id="PF03349">
    <property type="entry name" value="Toluene_X"/>
    <property type="match status" value="1"/>
</dbReference>
<keyword evidence="5 8" id="KW-0732">Signal</keyword>
<sequence length="468" mass="50924">MKHTQRYLPVIIGAVFAMQAHASGYHFGTQSVSAQSTANAAAAEAADASTLFYNPAGLTKLESSEISASLNLVSPSVKYSEGQAVYNGGTTVNNSSGSGKIAKDLVFAPHIYGAYKVNDDVAVGLGVYVPFGSKTEYAHDSALRYNLNKTELTTVAVEPAVAFKLNEKHSVAVGAIAQYSSAGLRKYADWAASARQTALNPDPAGAGSMDGYAEVKGKDWGFGYHLAWMWDINDRTRVGVNYRSRIKHNLEGTADWTAQGAVAQRLYAARIGQTLENGGTGYVPHEKASLKITTPESLSVHGMYRAGEQWDLFGDVTWTRHSRFNRAELQFENAKRTASGQPSNQTVIEPNWRDTYKVSLGAAYQVSEPLQLRFGMAYDQSPVRSANERLVTMPDNNRIWYSLGAKYDIGKKHTLNAAYSYVHIQKGDAVVQGKASNAQVVTVDSNVSSSASYKSHAHIVGLQYNYRF</sequence>
<comment type="caution">
    <text evidence="9">The sequence shown here is derived from an EMBL/GenBank/DDBJ whole genome shotgun (WGS) entry which is preliminary data.</text>
</comment>
<evidence type="ECO:0000256" key="2">
    <source>
        <dbReference type="ARBA" id="ARBA00008163"/>
    </source>
</evidence>
<dbReference type="Proteomes" id="UP000193118">
    <property type="component" value="Unassembled WGS sequence"/>
</dbReference>
<keyword evidence="3" id="KW-1134">Transmembrane beta strand</keyword>
<keyword evidence="4" id="KW-0812">Transmembrane</keyword>
<protein>
    <recommendedName>
        <fullName evidence="11">Transporter</fullName>
    </recommendedName>
</protein>
<proteinExistence type="inferred from homology"/>
<keyword evidence="10" id="KW-1185">Reference proteome</keyword>
<dbReference type="SUPFAM" id="SSF56935">
    <property type="entry name" value="Porins"/>
    <property type="match status" value="1"/>
</dbReference>
<name>A0A1X3D381_9NEIS</name>
<dbReference type="RefSeq" id="WP_085366980.1">
    <property type="nucleotide sequence ID" value="NZ_CAUJPZ010000055.1"/>
</dbReference>
<accession>A0A1X3D381</accession>
<evidence type="ECO:0000256" key="7">
    <source>
        <dbReference type="ARBA" id="ARBA00023237"/>
    </source>
</evidence>
<evidence type="ECO:0000313" key="10">
    <source>
        <dbReference type="Proteomes" id="UP000193118"/>
    </source>
</evidence>
<evidence type="ECO:0000256" key="3">
    <source>
        <dbReference type="ARBA" id="ARBA00022452"/>
    </source>
</evidence>
<evidence type="ECO:0000256" key="6">
    <source>
        <dbReference type="ARBA" id="ARBA00023136"/>
    </source>
</evidence>
<dbReference type="EMBL" id="MTBO01000047">
    <property type="protein sequence ID" value="OSI13977.1"/>
    <property type="molecule type" value="Genomic_DNA"/>
</dbReference>
<dbReference type="STRING" id="194197.BWD09_11730"/>
<feature type="signal peptide" evidence="8">
    <location>
        <begin position="1"/>
        <end position="22"/>
    </location>
</feature>
<dbReference type="GeneID" id="94581673"/>
<feature type="chain" id="PRO_5012936716" description="Transporter" evidence="8">
    <location>
        <begin position="23"/>
        <end position="468"/>
    </location>
</feature>
<comment type="subcellular location">
    <subcellularLocation>
        <location evidence="1">Cell outer membrane</location>
        <topology evidence="1">Multi-pass membrane protein</topology>
    </subcellularLocation>
</comment>
<dbReference type="InterPro" id="IPR005017">
    <property type="entry name" value="OMPP1/FadL/TodX"/>
</dbReference>
<dbReference type="AlphaFoldDB" id="A0A1X3D381"/>
<evidence type="ECO:0000313" key="9">
    <source>
        <dbReference type="EMBL" id="OSI13977.1"/>
    </source>
</evidence>
<gene>
    <name evidence="9" type="ORF">BWD09_11730</name>
</gene>
<keyword evidence="6" id="KW-0472">Membrane</keyword>